<keyword evidence="8 22" id="KW-0349">Heme</keyword>
<name>A0AAU9R9L1_THLAR</name>
<feature type="disulfide bond" evidence="21">
    <location>
        <begin position="142"/>
        <end position="341"/>
    </location>
</feature>
<evidence type="ECO:0000313" key="25">
    <source>
        <dbReference type="Proteomes" id="UP000836841"/>
    </source>
</evidence>
<comment type="similarity">
    <text evidence="4">Belongs to the peroxidase family. Ascorbate peroxidase subfamily.</text>
</comment>
<feature type="binding site" evidence="19">
    <location>
        <position position="265"/>
    </location>
    <ligand>
        <name>Ca(2+)</name>
        <dbReference type="ChEBI" id="CHEBI:29108"/>
        <label>2</label>
    </ligand>
</feature>
<keyword evidence="13 19" id="KW-0408">Iron</keyword>
<evidence type="ECO:0000256" key="13">
    <source>
        <dbReference type="ARBA" id="ARBA00023004"/>
    </source>
</evidence>
<evidence type="ECO:0000256" key="19">
    <source>
        <dbReference type="PIRSR" id="PIRSR600823-3"/>
    </source>
</evidence>
<dbReference type="EMBL" id="OU466857">
    <property type="protein sequence ID" value="CAH2034631.1"/>
    <property type="molecule type" value="Genomic_DNA"/>
</dbReference>
<dbReference type="Gene3D" id="1.10.520.10">
    <property type="match status" value="1"/>
</dbReference>
<keyword evidence="6 22" id="KW-0964">Secreted</keyword>
<keyword evidence="16 22" id="KW-0376">Hydrogen peroxide</keyword>
<proteinExistence type="inferred from homology"/>
<keyword evidence="14 21" id="KW-1015">Disulfide bond</keyword>
<evidence type="ECO:0000256" key="1">
    <source>
        <dbReference type="ARBA" id="ARBA00000189"/>
    </source>
</evidence>
<feature type="domain" description="Plant heme peroxidase family profile" evidence="23">
    <location>
        <begin position="50"/>
        <end position="345"/>
    </location>
</feature>
<feature type="disulfide bond" evidence="21">
    <location>
        <begin position="60"/>
        <end position="136"/>
    </location>
</feature>
<feature type="binding site" evidence="19">
    <location>
        <position position="270"/>
    </location>
    <ligand>
        <name>Ca(2+)</name>
        <dbReference type="ChEBI" id="CHEBI:29108"/>
        <label>2</label>
    </ligand>
</feature>
<keyword evidence="9 19" id="KW-0479">Metal-binding</keyword>
<dbReference type="PANTHER" id="PTHR31517">
    <property type="match status" value="1"/>
</dbReference>
<evidence type="ECO:0000256" key="15">
    <source>
        <dbReference type="ARBA" id="ARBA00023180"/>
    </source>
</evidence>
<feature type="binding site" evidence="19">
    <location>
        <position position="214"/>
    </location>
    <ligand>
        <name>Ca(2+)</name>
        <dbReference type="ChEBI" id="CHEBI:29108"/>
        <label>2</label>
    </ligand>
</feature>
<dbReference type="PANTHER" id="PTHR31517:SF17">
    <property type="entry name" value="PEROXIDASE 6"/>
    <property type="match status" value="1"/>
</dbReference>
<dbReference type="GO" id="GO:0046872">
    <property type="term" value="F:metal ion binding"/>
    <property type="evidence" value="ECO:0007669"/>
    <property type="project" value="UniProtKB-UniRule"/>
</dbReference>
<dbReference type="Pfam" id="PF00141">
    <property type="entry name" value="peroxidase"/>
    <property type="match status" value="1"/>
</dbReference>
<accession>A0AAU9R9L1</accession>
<dbReference type="AlphaFoldDB" id="A0AAU9R9L1"/>
<evidence type="ECO:0000256" key="21">
    <source>
        <dbReference type="PIRSR" id="PIRSR600823-5"/>
    </source>
</evidence>
<dbReference type="PROSITE" id="PS00436">
    <property type="entry name" value="PEROXIDASE_2"/>
    <property type="match status" value="1"/>
</dbReference>
<evidence type="ECO:0000256" key="11">
    <source>
        <dbReference type="ARBA" id="ARBA00022837"/>
    </source>
</evidence>
<comment type="function">
    <text evidence="2">Removal of H(2)O(2), oxidation of toxic reductants, biosynthesis and degradation of lignin, suberization, auxin catabolism, response to environmental stresses such as wounding, pathogen attack and oxidative stress. These functions might be dependent on each isozyme/isoform in each plant tissue.</text>
</comment>
<evidence type="ECO:0000256" key="10">
    <source>
        <dbReference type="ARBA" id="ARBA00022729"/>
    </source>
</evidence>
<dbReference type="GO" id="GO:0005576">
    <property type="term" value="C:extracellular region"/>
    <property type="evidence" value="ECO:0007669"/>
    <property type="project" value="UniProtKB-SubCell"/>
</dbReference>
<feature type="binding site" evidence="18">
    <location>
        <position position="183"/>
    </location>
    <ligand>
        <name>substrate</name>
    </ligand>
</feature>
<comment type="cofactor">
    <cofactor evidence="19 22">
        <name>heme b</name>
        <dbReference type="ChEBI" id="CHEBI:60344"/>
    </cofactor>
    <text evidence="19 22">Binds 1 heme b (iron(II)-protoporphyrin IX) group per subunit.</text>
</comment>
<feature type="binding site" evidence="19">
    <location>
        <position position="92"/>
    </location>
    <ligand>
        <name>Ca(2+)</name>
        <dbReference type="ChEBI" id="CHEBI:29108"/>
        <label>1</label>
    </ligand>
</feature>
<dbReference type="PRINTS" id="PR00461">
    <property type="entry name" value="PLPEROXIDASE"/>
</dbReference>
<dbReference type="Gene3D" id="1.10.420.10">
    <property type="entry name" value="Peroxidase, domain 2"/>
    <property type="match status" value="1"/>
</dbReference>
<feature type="site" description="Transition state stabilizer" evidence="20">
    <location>
        <position position="87"/>
    </location>
</feature>
<feature type="active site" description="Proton acceptor" evidence="17">
    <location>
        <position position="91"/>
    </location>
</feature>
<evidence type="ECO:0000259" key="23">
    <source>
        <dbReference type="PROSITE" id="PS50873"/>
    </source>
</evidence>
<evidence type="ECO:0000256" key="8">
    <source>
        <dbReference type="ARBA" id="ARBA00022617"/>
    </source>
</evidence>
<comment type="similarity">
    <text evidence="22">Belongs to the peroxidase family. Classical plant (class III) peroxidase subfamily.</text>
</comment>
<comment type="catalytic activity">
    <reaction evidence="1 22">
        <text>2 a phenolic donor + H2O2 = 2 a phenolic radical donor + 2 H2O</text>
        <dbReference type="Rhea" id="RHEA:56136"/>
        <dbReference type="ChEBI" id="CHEBI:15377"/>
        <dbReference type="ChEBI" id="CHEBI:16240"/>
        <dbReference type="ChEBI" id="CHEBI:139520"/>
        <dbReference type="ChEBI" id="CHEBI:139521"/>
        <dbReference type="EC" id="1.11.1.7"/>
    </reaction>
</comment>
<keyword evidence="25" id="KW-1185">Reference proteome</keyword>
<dbReference type="Proteomes" id="UP000836841">
    <property type="component" value="Chromosome 1"/>
</dbReference>
<evidence type="ECO:0000256" key="17">
    <source>
        <dbReference type="PIRSR" id="PIRSR600823-1"/>
    </source>
</evidence>
<feature type="binding site" evidence="19">
    <location>
        <position position="97"/>
    </location>
    <ligand>
        <name>Ca(2+)</name>
        <dbReference type="ChEBI" id="CHEBI:29108"/>
        <label>1</label>
    </ligand>
</feature>
<evidence type="ECO:0000256" key="9">
    <source>
        <dbReference type="ARBA" id="ARBA00022723"/>
    </source>
</evidence>
<evidence type="ECO:0000256" key="20">
    <source>
        <dbReference type="PIRSR" id="PIRSR600823-4"/>
    </source>
</evidence>
<evidence type="ECO:0000256" key="12">
    <source>
        <dbReference type="ARBA" id="ARBA00023002"/>
    </source>
</evidence>
<feature type="binding site" description="axial binding residue" evidence="19">
    <location>
        <position position="213"/>
    </location>
    <ligand>
        <name>heme b</name>
        <dbReference type="ChEBI" id="CHEBI:60344"/>
    </ligand>
    <ligandPart>
        <name>Fe</name>
        <dbReference type="ChEBI" id="CHEBI:18248"/>
    </ligandPart>
</feature>
<feature type="binding site" evidence="19">
    <location>
        <position position="101"/>
    </location>
    <ligand>
        <name>Ca(2+)</name>
        <dbReference type="ChEBI" id="CHEBI:29108"/>
        <label>1</label>
    </ligand>
</feature>
<dbReference type="InterPro" id="IPR019794">
    <property type="entry name" value="Peroxidases_AS"/>
</dbReference>
<evidence type="ECO:0000256" key="5">
    <source>
        <dbReference type="ARBA" id="ARBA00012313"/>
    </source>
</evidence>
<evidence type="ECO:0000256" key="7">
    <source>
        <dbReference type="ARBA" id="ARBA00022559"/>
    </source>
</evidence>
<feature type="signal peptide" evidence="22">
    <location>
        <begin position="1"/>
        <end position="22"/>
    </location>
</feature>
<feature type="disulfide bond" evidence="21">
    <location>
        <begin position="93"/>
        <end position="98"/>
    </location>
</feature>
<keyword evidence="12 22" id="KW-0560">Oxidoreductase</keyword>
<dbReference type="InterPro" id="IPR002016">
    <property type="entry name" value="Haem_peroxidase"/>
</dbReference>
<dbReference type="GO" id="GO:0020037">
    <property type="term" value="F:heme binding"/>
    <property type="evidence" value="ECO:0007669"/>
    <property type="project" value="UniProtKB-UniRule"/>
</dbReference>
<dbReference type="FunFam" id="1.10.420.10:FF:000001">
    <property type="entry name" value="Peroxidase"/>
    <property type="match status" value="1"/>
</dbReference>
<feature type="binding site" evidence="19">
    <location>
        <position position="262"/>
    </location>
    <ligand>
        <name>Ca(2+)</name>
        <dbReference type="ChEBI" id="CHEBI:29108"/>
        <label>2</label>
    </ligand>
</feature>
<dbReference type="FunFam" id="1.10.520.10:FF:000006">
    <property type="entry name" value="Peroxidase"/>
    <property type="match status" value="1"/>
</dbReference>
<dbReference type="SUPFAM" id="SSF48113">
    <property type="entry name" value="Heme-dependent peroxidases"/>
    <property type="match status" value="1"/>
</dbReference>
<dbReference type="GO" id="GO:0006979">
    <property type="term" value="P:response to oxidative stress"/>
    <property type="evidence" value="ECO:0007669"/>
    <property type="project" value="UniProtKB-UniRule"/>
</dbReference>
<dbReference type="EC" id="1.11.1.7" evidence="5 22"/>
<evidence type="ECO:0000256" key="3">
    <source>
        <dbReference type="ARBA" id="ARBA00004613"/>
    </source>
</evidence>
<dbReference type="CDD" id="cd00693">
    <property type="entry name" value="secretory_peroxidase"/>
    <property type="match status" value="1"/>
</dbReference>
<feature type="chain" id="PRO_5043104355" description="Peroxidase" evidence="22">
    <location>
        <begin position="23"/>
        <end position="348"/>
    </location>
</feature>
<feature type="binding site" evidence="19">
    <location>
        <position position="95"/>
    </location>
    <ligand>
        <name>Ca(2+)</name>
        <dbReference type="ChEBI" id="CHEBI:29108"/>
        <label>1</label>
    </ligand>
</feature>
<reference evidence="24 25" key="1">
    <citation type="submission" date="2022-03" db="EMBL/GenBank/DDBJ databases">
        <authorList>
            <person name="Nunn A."/>
            <person name="Chopra R."/>
            <person name="Nunn A."/>
            <person name="Contreras Garrido A."/>
        </authorList>
    </citation>
    <scope>NUCLEOTIDE SEQUENCE [LARGE SCALE GENOMIC DNA]</scope>
</reference>
<dbReference type="InterPro" id="IPR010255">
    <property type="entry name" value="Haem_peroxidase_sf"/>
</dbReference>
<evidence type="ECO:0000256" key="6">
    <source>
        <dbReference type="ARBA" id="ARBA00022525"/>
    </source>
</evidence>
<dbReference type="InterPro" id="IPR000823">
    <property type="entry name" value="Peroxidase_pln"/>
</dbReference>
<organism evidence="24 25">
    <name type="scientific">Thlaspi arvense</name>
    <name type="common">Field penny-cress</name>
    <dbReference type="NCBI Taxonomy" id="13288"/>
    <lineage>
        <taxon>Eukaryota</taxon>
        <taxon>Viridiplantae</taxon>
        <taxon>Streptophyta</taxon>
        <taxon>Embryophyta</taxon>
        <taxon>Tracheophyta</taxon>
        <taxon>Spermatophyta</taxon>
        <taxon>Magnoliopsida</taxon>
        <taxon>eudicotyledons</taxon>
        <taxon>Gunneridae</taxon>
        <taxon>Pentapetalae</taxon>
        <taxon>rosids</taxon>
        <taxon>malvids</taxon>
        <taxon>Brassicales</taxon>
        <taxon>Brassicaceae</taxon>
        <taxon>Thlaspideae</taxon>
        <taxon>Thlaspi</taxon>
    </lineage>
</organism>
<comment type="cofactor">
    <cofactor evidence="19 22">
        <name>Ca(2+)</name>
        <dbReference type="ChEBI" id="CHEBI:29108"/>
    </cofactor>
    <text evidence="19 22">Binds 2 calcium ions per subunit.</text>
</comment>
<dbReference type="PROSITE" id="PS00435">
    <property type="entry name" value="PEROXIDASE_1"/>
    <property type="match status" value="1"/>
</dbReference>
<sequence length="348" mass="38648">MKLAVVSVVVLLVIFVSWPVSAYQKDSPGGGGYGGDEEHDTNLWFPLDNLLSLSYYDKICPDFEKIVDTKVREWTKTDPSLGPALLRLLFHDCGVTGCDASVLLDHEGSERRSPASKTLRGFELIDDIKAELEKSCRGLVSCADILVAASRDATYQLKGPYWPNAYGRRDSKTSYARDVEKVPSGRRDVTALLETFQSYGLNILDLVVLSGAHTIGKANCGTIQSRLYNFNGTSESDPSINPELADYLRRKCRWASETVDLDVKTPVTFDNQYYINLKNHEGVLTTDQELLKDPRTAPLVDAFATQPSHMFRQQFAVSMAKLVNVGVITGEDRIGEIRKVCSKSNSKH</sequence>
<evidence type="ECO:0000256" key="2">
    <source>
        <dbReference type="ARBA" id="ARBA00002322"/>
    </source>
</evidence>
<dbReference type="PROSITE" id="PS50873">
    <property type="entry name" value="PEROXIDASE_4"/>
    <property type="match status" value="1"/>
</dbReference>
<feature type="binding site" evidence="19">
    <location>
        <position position="110"/>
    </location>
    <ligand>
        <name>Ca(2+)</name>
        <dbReference type="ChEBI" id="CHEBI:29108"/>
        <label>1</label>
    </ligand>
</feature>
<evidence type="ECO:0000256" key="14">
    <source>
        <dbReference type="ARBA" id="ARBA00023157"/>
    </source>
</evidence>
<evidence type="ECO:0000256" key="18">
    <source>
        <dbReference type="PIRSR" id="PIRSR600823-2"/>
    </source>
</evidence>
<dbReference type="InterPro" id="IPR033905">
    <property type="entry name" value="Secretory_peroxidase"/>
</dbReference>
<keyword evidence="15" id="KW-0325">Glycoprotein</keyword>
<feature type="disulfide bond" evidence="21">
    <location>
        <begin position="220"/>
        <end position="252"/>
    </location>
</feature>
<evidence type="ECO:0000313" key="24">
    <source>
        <dbReference type="EMBL" id="CAH2034631.1"/>
    </source>
</evidence>
<keyword evidence="7 22" id="KW-0575">Peroxidase</keyword>
<evidence type="ECO:0000256" key="16">
    <source>
        <dbReference type="ARBA" id="ARBA00023324"/>
    </source>
</evidence>
<gene>
    <name evidence="24" type="ORF">TAV2_LOCUS712</name>
</gene>
<evidence type="ECO:0000256" key="4">
    <source>
        <dbReference type="ARBA" id="ARBA00006873"/>
    </source>
</evidence>
<dbReference type="GO" id="GO:0042744">
    <property type="term" value="P:hydrogen peroxide catabolic process"/>
    <property type="evidence" value="ECO:0007669"/>
    <property type="project" value="UniProtKB-KW"/>
</dbReference>
<keyword evidence="10 22" id="KW-0732">Signal</keyword>
<dbReference type="PRINTS" id="PR00458">
    <property type="entry name" value="PEROXIDASE"/>
</dbReference>
<feature type="binding site" evidence="19">
    <location>
        <position position="99"/>
    </location>
    <ligand>
        <name>Ca(2+)</name>
        <dbReference type="ChEBI" id="CHEBI:29108"/>
        <label>1</label>
    </ligand>
</feature>
<dbReference type="InterPro" id="IPR019793">
    <property type="entry name" value="Peroxidases_heam-ligand_BS"/>
</dbReference>
<keyword evidence="11 19" id="KW-0106">Calcium</keyword>
<protein>
    <recommendedName>
        <fullName evidence="5 22">Peroxidase</fullName>
        <ecNumber evidence="5 22">1.11.1.7</ecNumber>
    </recommendedName>
</protein>
<comment type="subcellular location">
    <subcellularLocation>
        <location evidence="3 22">Secreted</location>
    </subcellularLocation>
</comment>
<dbReference type="GO" id="GO:0140825">
    <property type="term" value="F:lactoperoxidase activity"/>
    <property type="evidence" value="ECO:0007669"/>
    <property type="project" value="UniProtKB-EC"/>
</dbReference>
<evidence type="ECO:0000256" key="22">
    <source>
        <dbReference type="RuleBase" id="RU362060"/>
    </source>
</evidence>